<feature type="region of interest" description="Disordered" evidence="2">
    <location>
        <begin position="158"/>
        <end position="180"/>
    </location>
</feature>
<comment type="caution">
    <text evidence="4">The sequence shown here is derived from an EMBL/GenBank/DDBJ whole genome shotgun (WGS) entry which is preliminary data.</text>
</comment>
<keyword evidence="5" id="KW-1185">Reference proteome</keyword>
<feature type="signal peptide" evidence="3">
    <location>
        <begin position="1"/>
        <end position="20"/>
    </location>
</feature>
<evidence type="ECO:0000256" key="1">
    <source>
        <dbReference type="SAM" id="Coils"/>
    </source>
</evidence>
<reference evidence="4" key="1">
    <citation type="submission" date="2023-10" db="EMBL/GenBank/DDBJ databases">
        <title>Genome assembly of Pristionchus species.</title>
        <authorList>
            <person name="Yoshida K."/>
            <person name="Sommer R.J."/>
        </authorList>
    </citation>
    <scope>NUCLEOTIDE SEQUENCE</scope>
    <source>
        <strain evidence="4">RS5133</strain>
    </source>
</reference>
<evidence type="ECO:0000313" key="5">
    <source>
        <dbReference type="Proteomes" id="UP001432322"/>
    </source>
</evidence>
<sequence>MITITSMALILLLTHHLISTMLMCGSTERKRNKEHEKRKKLEKEEEIKREVKRKEDELVVDKWEKEYKLATGIDVNAVELDDLPMLEDEYFGDDGLEPREFKAQCNSCHKEFSAEHDAKCLGFRQWRMMSIKIRQEMELNMKELLKKELDKEMNCGGKSELIVKPQPNEKIPSKKTAAAP</sequence>
<keyword evidence="3" id="KW-0732">Signal</keyword>
<protein>
    <submittedName>
        <fullName evidence="4">Uncharacterized protein</fullName>
    </submittedName>
</protein>
<feature type="coiled-coil region" evidence="1">
    <location>
        <begin position="24"/>
        <end position="57"/>
    </location>
</feature>
<dbReference type="EMBL" id="BTSY01000005">
    <property type="protein sequence ID" value="GMT27060.1"/>
    <property type="molecule type" value="Genomic_DNA"/>
</dbReference>
<accession>A0AAV5W9J4</accession>
<keyword evidence="1" id="KW-0175">Coiled coil</keyword>
<dbReference type="AlphaFoldDB" id="A0AAV5W9J4"/>
<feature type="chain" id="PRO_5043719662" evidence="3">
    <location>
        <begin position="21"/>
        <end position="180"/>
    </location>
</feature>
<organism evidence="4 5">
    <name type="scientific">Pristionchus fissidentatus</name>
    <dbReference type="NCBI Taxonomy" id="1538716"/>
    <lineage>
        <taxon>Eukaryota</taxon>
        <taxon>Metazoa</taxon>
        <taxon>Ecdysozoa</taxon>
        <taxon>Nematoda</taxon>
        <taxon>Chromadorea</taxon>
        <taxon>Rhabditida</taxon>
        <taxon>Rhabditina</taxon>
        <taxon>Diplogasteromorpha</taxon>
        <taxon>Diplogasteroidea</taxon>
        <taxon>Neodiplogasteridae</taxon>
        <taxon>Pristionchus</taxon>
    </lineage>
</organism>
<evidence type="ECO:0000256" key="2">
    <source>
        <dbReference type="SAM" id="MobiDB-lite"/>
    </source>
</evidence>
<evidence type="ECO:0000313" key="4">
    <source>
        <dbReference type="EMBL" id="GMT27060.1"/>
    </source>
</evidence>
<name>A0AAV5W9J4_9BILA</name>
<evidence type="ECO:0000256" key="3">
    <source>
        <dbReference type="SAM" id="SignalP"/>
    </source>
</evidence>
<gene>
    <name evidence="4" type="ORF">PFISCL1PPCAC_18357</name>
</gene>
<proteinExistence type="predicted"/>
<dbReference type="Proteomes" id="UP001432322">
    <property type="component" value="Unassembled WGS sequence"/>
</dbReference>